<dbReference type="SUPFAM" id="SSF53756">
    <property type="entry name" value="UDP-Glycosyltransferase/glycogen phosphorylase"/>
    <property type="match status" value="1"/>
</dbReference>
<dbReference type="GO" id="GO:0016757">
    <property type="term" value="F:glycosyltransferase activity"/>
    <property type="evidence" value="ECO:0007669"/>
    <property type="project" value="InterPro"/>
</dbReference>
<evidence type="ECO:0000259" key="1">
    <source>
        <dbReference type="Pfam" id="PF00534"/>
    </source>
</evidence>
<keyword evidence="3" id="KW-0808">Transferase</keyword>
<dbReference type="CDD" id="cd03801">
    <property type="entry name" value="GT4_PimA-like"/>
    <property type="match status" value="1"/>
</dbReference>
<evidence type="ECO:0000259" key="2">
    <source>
        <dbReference type="Pfam" id="PF13439"/>
    </source>
</evidence>
<dbReference type="Proteomes" id="UP000322214">
    <property type="component" value="Chromosome"/>
</dbReference>
<dbReference type="Pfam" id="PF00534">
    <property type="entry name" value="Glycos_transf_1"/>
    <property type="match status" value="1"/>
</dbReference>
<evidence type="ECO:0000313" key="3">
    <source>
        <dbReference type="EMBL" id="QEG20582.1"/>
    </source>
</evidence>
<name>A0A5B9P6F9_9BACT</name>
<gene>
    <name evidence="3" type="ORF">MFFC18_04310</name>
</gene>
<accession>A0A5B9P6F9</accession>
<dbReference type="PANTHER" id="PTHR12526">
    <property type="entry name" value="GLYCOSYLTRANSFERASE"/>
    <property type="match status" value="1"/>
</dbReference>
<dbReference type="KEGG" id="mff:MFFC18_04310"/>
<dbReference type="Pfam" id="PF13439">
    <property type="entry name" value="Glyco_transf_4"/>
    <property type="match status" value="1"/>
</dbReference>
<reference evidence="3 4" key="1">
    <citation type="submission" date="2019-08" db="EMBL/GenBank/DDBJ databases">
        <title>Deep-cultivation of Planctomycetes and their phenomic and genomic characterization uncovers novel biology.</title>
        <authorList>
            <person name="Wiegand S."/>
            <person name="Jogler M."/>
            <person name="Boedeker C."/>
            <person name="Pinto D."/>
            <person name="Vollmers J."/>
            <person name="Rivas-Marin E."/>
            <person name="Kohn T."/>
            <person name="Peeters S.H."/>
            <person name="Heuer A."/>
            <person name="Rast P."/>
            <person name="Oberbeckmann S."/>
            <person name="Bunk B."/>
            <person name="Jeske O."/>
            <person name="Meyerdierks A."/>
            <person name="Storesund J.E."/>
            <person name="Kallscheuer N."/>
            <person name="Luecker S."/>
            <person name="Lage O.M."/>
            <person name="Pohl T."/>
            <person name="Merkel B.J."/>
            <person name="Hornburger P."/>
            <person name="Mueller R.-W."/>
            <person name="Bruemmer F."/>
            <person name="Labrenz M."/>
            <person name="Spormann A.M."/>
            <person name="Op den Camp H."/>
            <person name="Overmann J."/>
            <person name="Amann R."/>
            <person name="Jetten M.S.M."/>
            <person name="Mascher T."/>
            <person name="Medema M.H."/>
            <person name="Devos D.P."/>
            <person name="Kaster A.-K."/>
            <person name="Ovreas L."/>
            <person name="Rohde M."/>
            <person name="Galperin M.Y."/>
            <person name="Jogler C."/>
        </authorList>
    </citation>
    <scope>NUCLEOTIDE SEQUENCE [LARGE SCALE GENOMIC DNA]</scope>
    <source>
        <strain evidence="3 4">FC18</strain>
    </source>
</reference>
<dbReference type="AlphaFoldDB" id="A0A5B9P6F9"/>
<dbReference type="EMBL" id="CP042912">
    <property type="protein sequence ID" value="QEG20582.1"/>
    <property type="molecule type" value="Genomic_DNA"/>
</dbReference>
<dbReference type="InterPro" id="IPR001296">
    <property type="entry name" value="Glyco_trans_1"/>
</dbReference>
<dbReference type="RefSeq" id="WP_075084807.1">
    <property type="nucleotide sequence ID" value="NZ_CP042912.1"/>
</dbReference>
<dbReference type="OrthoDB" id="232381at2"/>
<feature type="domain" description="Glycosyltransferase subfamily 4-like N-terminal" evidence="2">
    <location>
        <begin position="24"/>
        <end position="174"/>
    </location>
</feature>
<protein>
    <submittedName>
        <fullName evidence="3">Glycosyl transferases group 1</fullName>
    </submittedName>
</protein>
<feature type="domain" description="Glycosyl transferase family 1" evidence="1">
    <location>
        <begin position="202"/>
        <end position="373"/>
    </location>
</feature>
<dbReference type="Gene3D" id="3.40.50.2000">
    <property type="entry name" value="Glycogen Phosphorylase B"/>
    <property type="match status" value="2"/>
</dbReference>
<organism evidence="3 4">
    <name type="scientific">Mariniblastus fucicola</name>
    <dbReference type="NCBI Taxonomy" id="980251"/>
    <lineage>
        <taxon>Bacteria</taxon>
        <taxon>Pseudomonadati</taxon>
        <taxon>Planctomycetota</taxon>
        <taxon>Planctomycetia</taxon>
        <taxon>Pirellulales</taxon>
        <taxon>Pirellulaceae</taxon>
        <taxon>Mariniblastus</taxon>
    </lineage>
</organism>
<dbReference type="STRING" id="980251.GCA_001642875_02385"/>
<keyword evidence="4" id="KW-1185">Reference proteome</keyword>
<dbReference type="InterPro" id="IPR028098">
    <property type="entry name" value="Glyco_trans_4-like_N"/>
</dbReference>
<proteinExistence type="predicted"/>
<evidence type="ECO:0000313" key="4">
    <source>
        <dbReference type="Proteomes" id="UP000322214"/>
    </source>
</evidence>
<sequence>MTPSTPQRIAIVTRRFWPISGPTEHFIADLGDHFSGAGNHVRLFTSAWQKGWPTECSFREFDLRRLSRPSSGPWGTYRYQRALIRELDLFQPDAVLLFGSGEDLPPVRKLVGDSVPCVVRIDHRAVVRTNRTIQKNLRLNLADAVICDSLRTRNELVMRKTALPQRVELVSDGVTCRAEPERSLLQQANSRTALGDAHPILRIDPAQPLVVTGAPLNGDGGVCDLVRAWKIVLESFPKAKLWILGDGPRSRKVWDTISDHDMIYTAIMPGYFDDLDEIFQAADLYVHPMRGAVNCRCLLEAIANGVCPLVTDNSTESIAKRDPDGRRIGEMIEVQRDSTGIIAPPGNPVALGEAITMALRNSDKRLELGANAATQFRPAIDMARIGSVFLESLLGVRQPENASGASFS</sequence>